<dbReference type="Pfam" id="PF00356">
    <property type="entry name" value="LacI"/>
    <property type="match status" value="1"/>
</dbReference>
<evidence type="ECO:0000313" key="6">
    <source>
        <dbReference type="Proteomes" id="UP001324533"/>
    </source>
</evidence>
<keyword evidence="3" id="KW-0804">Transcription</keyword>
<dbReference type="SUPFAM" id="SSF47413">
    <property type="entry name" value="lambda repressor-like DNA-binding domains"/>
    <property type="match status" value="1"/>
</dbReference>
<dbReference type="Proteomes" id="UP001324533">
    <property type="component" value="Chromosome"/>
</dbReference>
<dbReference type="InterPro" id="IPR046335">
    <property type="entry name" value="LacI/GalR-like_sensor"/>
</dbReference>
<evidence type="ECO:0000259" key="4">
    <source>
        <dbReference type="PROSITE" id="PS50932"/>
    </source>
</evidence>
<evidence type="ECO:0000256" key="3">
    <source>
        <dbReference type="ARBA" id="ARBA00023163"/>
    </source>
</evidence>
<organism evidence="5 6">
    <name type="scientific">Microbacterium invictum</name>
    <dbReference type="NCBI Taxonomy" id="515415"/>
    <lineage>
        <taxon>Bacteria</taxon>
        <taxon>Bacillati</taxon>
        <taxon>Actinomycetota</taxon>
        <taxon>Actinomycetes</taxon>
        <taxon>Micrococcales</taxon>
        <taxon>Microbacteriaceae</taxon>
        <taxon>Microbacterium</taxon>
    </lineage>
</organism>
<dbReference type="SMART" id="SM00354">
    <property type="entry name" value="HTH_LACI"/>
    <property type="match status" value="1"/>
</dbReference>
<dbReference type="Gene3D" id="1.10.260.40">
    <property type="entry name" value="lambda repressor-like DNA-binding domains"/>
    <property type="match status" value="1"/>
</dbReference>
<dbReference type="PROSITE" id="PS50932">
    <property type="entry name" value="HTH_LACI_2"/>
    <property type="match status" value="1"/>
</dbReference>
<keyword evidence="1" id="KW-0805">Transcription regulation</keyword>
<dbReference type="InterPro" id="IPR010982">
    <property type="entry name" value="Lambda_DNA-bd_dom_sf"/>
</dbReference>
<reference evidence="5 6" key="1">
    <citation type="submission" date="2023-06" db="EMBL/GenBank/DDBJ databases">
        <title>Rock-solubilizing bacteria, Microbacterium invictum, promotes re-establishment of vegetation in rocky wasteland by accelerating rock bio-weathering and reshaping soil bacterial community.</title>
        <authorList>
            <person name="Liu C."/>
        </authorList>
    </citation>
    <scope>NUCLEOTIDE SEQUENCE [LARGE SCALE GENOMIC DNA]</scope>
    <source>
        <strain evidence="5 6">X-18</strain>
    </source>
</reference>
<dbReference type="EMBL" id="CP139779">
    <property type="protein sequence ID" value="WQB70866.1"/>
    <property type="molecule type" value="Genomic_DNA"/>
</dbReference>
<keyword evidence="2 5" id="KW-0238">DNA-binding</keyword>
<dbReference type="GO" id="GO:0003677">
    <property type="term" value="F:DNA binding"/>
    <property type="evidence" value="ECO:0007669"/>
    <property type="project" value="UniProtKB-KW"/>
</dbReference>
<evidence type="ECO:0000256" key="2">
    <source>
        <dbReference type="ARBA" id="ARBA00023125"/>
    </source>
</evidence>
<dbReference type="PANTHER" id="PTHR30146:SF109">
    <property type="entry name" value="HTH-TYPE TRANSCRIPTIONAL REGULATOR GALS"/>
    <property type="match status" value="1"/>
</dbReference>
<dbReference type="SUPFAM" id="SSF53822">
    <property type="entry name" value="Periplasmic binding protein-like I"/>
    <property type="match status" value="1"/>
</dbReference>
<dbReference type="RefSeq" id="WP_322411002.1">
    <property type="nucleotide sequence ID" value="NZ_CP139779.1"/>
</dbReference>
<feature type="domain" description="HTH lacI-type" evidence="4">
    <location>
        <begin position="1"/>
        <end position="50"/>
    </location>
</feature>
<dbReference type="Gene3D" id="3.40.50.2300">
    <property type="match status" value="2"/>
</dbReference>
<protein>
    <submittedName>
        <fullName evidence="5">LacI family DNA-binding transcriptional regulator</fullName>
    </submittedName>
</protein>
<gene>
    <name evidence="5" type="ORF">T9R20_02590</name>
</gene>
<dbReference type="InterPro" id="IPR000843">
    <property type="entry name" value="HTH_LacI"/>
</dbReference>
<dbReference type="PANTHER" id="PTHR30146">
    <property type="entry name" value="LACI-RELATED TRANSCRIPTIONAL REPRESSOR"/>
    <property type="match status" value="1"/>
</dbReference>
<dbReference type="CDD" id="cd01392">
    <property type="entry name" value="HTH_LacI"/>
    <property type="match status" value="1"/>
</dbReference>
<keyword evidence="6" id="KW-1185">Reference proteome</keyword>
<dbReference type="CDD" id="cd06267">
    <property type="entry name" value="PBP1_LacI_sugar_binding-like"/>
    <property type="match status" value="1"/>
</dbReference>
<sequence>MARLADVSKTTVSYVINGTGYVSEERRTRIELAIARLGYRPNAFARGLRSSRVSTVGVVSADAADPFVARVTSGILAEAAARDIIVTVSVDSGPSSCPESGRVGARQTGEPLIYVTDNEFSAEAYATLAARHVVVLAGEGEHRLGRAAAAMIDPRPAAHDLATFVVSSGHTRVAIVTPARWSGKWSERAAGLRDGLIAAGIPWVGITTISAEVSVHGGRVAIEELFMVTPDLSLRPTAVLCVDDSVAIGVLQRSREVGLIVPDHLSVTGFGDTTPAQTTSPRLTTARLPAEEIGQAALEMLLRSADLGDKAIPARMIAASMVRGGSVRPPQLDTGTGMGVER</sequence>
<accession>A0ABZ0VBY2</accession>
<name>A0ABZ0VBY2_9MICO</name>
<dbReference type="InterPro" id="IPR028082">
    <property type="entry name" value="Peripla_BP_I"/>
</dbReference>
<evidence type="ECO:0000256" key="1">
    <source>
        <dbReference type="ARBA" id="ARBA00023015"/>
    </source>
</evidence>
<evidence type="ECO:0000313" key="5">
    <source>
        <dbReference type="EMBL" id="WQB70866.1"/>
    </source>
</evidence>
<proteinExistence type="predicted"/>
<dbReference type="Pfam" id="PF13377">
    <property type="entry name" value="Peripla_BP_3"/>
    <property type="match status" value="1"/>
</dbReference>